<accession>A0A2B7Z3S4</accession>
<keyword evidence="2" id="KW-0812">Transmembrane</keyword>
<sequence length="207" mass="23257">MFIAGFFFICWRLSELTTLMVPLGILAWFIDGFVSNNMLTPTYILLPFIVTVLASIWVLNTLIRYSAAKRSGHFVAFVDLCFLGAFIASAYQLRHVSTASCSNFRRNAYFQTSLGPFGAYGVSSGDESRAGNPRRVCDLLKTCFAFMIMETVFFAGTSFMAYLAHDGKGDVVEKSVRTERRRSHSSRRGHSHSGRRSSSGRRQDYHV</sequence>
<feature type="transmembrane region" description="Helical" evidence="2">
    <location>
        <begin position="74"/>
        <end position="93"/>
    </location>
</feature>
<evidence type="ECO:0000256" key="1">
    <source>
        <dbReference type="SAM" id="MobiDB-lite"/>
    </source>
</evidence>
<gene>
    <name evidence="3" type="ORF">AJ80_00266</name>
</gene>
<feature type="transmembrane region" description="Helical" evidence="2">
    <location>
        <begin position="144"/>
        <end position="164"/>
    </location>
</feature>
<feature type="transmembrane region" description="Helical" evidence="2">
    <location>
        <begin position="7"/>
        <end position="30"/>
    </location>
</feature>
<keyword evidence="4" id="KW-1185">Reference proteome</keyword>
<dbReference type="OrthoDB" id="4918558at2759"/>
<reference evidence="3 4" key="1">
    <citation type="submission" date="2017-10" db="EMBL/GenBank/DDBJ databases">
        <title>Comparative genomics in systemic dimorphic fungi from Ajellomycetaceae.</title>
        <authorList>
            <person name="Munoz J.F."/>
            <person name="Mcewen J.G."/>
            <person name="Clay O.K."/>
            <person name="Cuomo C.A."/>
        </authorList>
    </citation>
    <scope>NUCLEOTIDE SEQUENCE [LARGE SCALE GENOMIC DNA]</scope>
    <source>
        <strain evidence="3 4">UAMH7299</strain>
    </source>
</reference>
<dbReference type="Proteomes" id="UP000224634">
    <property type="component" value="Unassembled WGS sequence"/>
</dbReference>
<comment type="caution">
    <text evidence="3">The sequence shown here is derived from an EMBL/GenBank/DDBJ whole genome shotgun (WGS) entry which is preliminary data.</text>
</comment>
<evidence type="ECO:0000313" key="3">
    <source>
        <dbReference type="EMBL" id="PGH28011.1"/>
    </source>
</evidence>
<name>A0A2B7Z3S4_POLH7</name>
<dbReference type="AlphaFoldDB" id="A0A2B7Z3S4"/>
<feature type="compositionally biased region" description="Basic residues" evidence="1">
    <location>
        <begin position="179"/>
        <end position="199"/>
    </location>
</feature>
<protein>
    <recommendedName>
        <fullName evidence="5">MARVEL domain-containing protein</fullName>
    </recommendedName>
</protein>
<keyword evidence="2" id="KW-0472">Membrane</keyword>
<keyword evidence="2" id="KW-1133">Transmembrane helix</keyword>
<dbReference type="STRING" id="1447883.A0A2B7Z3S4"/>
<evidence type="ECO:0000256" key="2">
    <source>
        <dbReference type="SAM" id="Phobius"/>
    </source>
</evidence>
<organism evidence="3 4">
    <name type="scientific">Polytolypa hystricis (strain UAMH7299)</name>
    <dbReference type="NCBI Taxonomy" id="1447883"/>
    <lineage>
        <taxon>Eukaryota</taxon>
        <taxon>Fungi</taxon>
        <taxon>Dikarya</taxon>
        <taxon>Ascomycota</taxon>
        <taxon>Pezizomycotina</taxon>
        <taxon>Eurotiomycetes</taxon>
        <taxon>Eurotiomycetidae</taxon>
        <taxon>Onygenales</taxon>
        <taxon>Onygenales incertae sedis</taxon>
        <taxon>Polytolypa</taxon>
    </lineage>
</organism>
<feature type="transmembrane region" description="Helical" evidence="2">
    <location>
        <begin position="42"/>
        <end position="62"/>
    </location>
</feature>
<evidence type="ECO:0008006" key="5">
    <source>
        <dbReference type="Google" id="ProtNLM"/>
    </source>
</evidence>
<feature type="region of interest" description="Disordered" evidence="1">
    <location>
        <begin position="173"/>
        <end position="207"/>
    </location>
</feature>
<dbReference type="EMBL" id="PDNA01000002">
    <property type="protein sequence ID" value="PGH28011.1"/>
    <property type="molecule type" value="Genomic_DNA"/>
</dbReference>
<proteinExistence type="predicted"/>
<evidence type="ECO:0000313" key="4">
    <source>
        <dbReference type="Proteomes" id="UP000224634"/>
    </source>
</evidence>